<dbReference type="RefSeq" id="WP_165297616.1">
    <property type="nucleotide sequence ID" value="NZ_JAAKZZ010000038.1"/>
</dbReference>
<name>A0A6G4WS73_9ACTN</name>
<comment type="caution">
    <text evidence="1">The sequence shown here is derived from an EMBL/GenBank/DDBJ whole genome shotgun (WGS) entry which is preliminary data.</text>
</comment>
<protein>
    <submittedName>
        <fullName evidence="1">Uncharacterized protein</fullName>
    </submittedName>
</protein>
<dbReference type="AlphaFoldDB" id="A0A6G4WS73"/>
<proteinExistence type="predicted"/>
<accession>A0A6G4WS73</accession>
<reference evidence="1 2" key="1">
    <citation type="submission" date="2020-02" db="EMBL/GenBank/DDBJ databases">
        <title>Whole-genome analyses of novel actinobacteria.</title>
        <authorList>
            <person name="Sahin N."/>
            <person name="Tatar D."/>
        </authorList>
    </citation>
    <scope>NUCLEOTIDE SEQUENCE [LARGE SCALE GENOMIC DNA]</scope>
    <source>
        <strain evidence="1 2">SB3404</strain>
    </source>
</reference>
<evidence type="ECO:0000313" key="1">
    <source>
        <dbReference type="EMBL" id="NGO67958.1"/>
    </source>
</evidence>
<sequence>MSTEQHPHPAGVAGLGPIWRDANVRSGPSLDSPVIRLLLPDDGETYEAERWVTGDEVIEGTIVSDVWFRLTLGGWCSAVNFHQDTIAGVLAAARGDGG</sequence>
<evidence type="ECO:0000313" key="2">
    <source>
        <dbReference type="Proteomes" id="UP000477722"/>
    </source>
</evidence>
<organism evidence="1 2">
    <name type="scientific">Streptomyces boncukensis</name>
    <dbReference type="NCBI Taxonomy" id="2711219"/>
    <lineage>
        <taxon>Bacteria</taxon>
        <taxon>Bacillati</taxon>
        <taxon>Actinomycetota</taxon>
        <taxon>Actinomycetes</taxon>
        <taxon>Kitasatosporales</taxon>
        <taxon>Streptomycetaceae</taxon>
        <taxon>Streptomyces</taxon>
    </lineage>
</organism>
<dbReference type="EMBL" id="JAAKZZ010000038">
    <property type="protein sequence ID" value="NGO67958.1"/>
    <property type="molecule type" value="Genomic_DNA"/>
</dbReference>
<gene>
    <name evidence="1" type="ORF">G5C65_06225</name>
</gene>
<keyword evidence="2" id="KW-1185">Reference proteome</keyword>
<dbReference type="Proteomes" id="UP000477722">
    <property type="component" value="Unassembled WGS sequence"/>
</dbReference>